<feature type="coiled-coil region" evidence="1">
    <location>
        <begin position="29"/>
        <end position="56"/>
    </location>
</feature>
<evidence type="ECO:0000313" key="2">
    <source>
        <dbReference type="EMBL" id="MBS5830964.1"/>
    </source>
</evidence>
<evidence type="ECO:0000256" key="1">
    <source>
        <dbReference type="SAM" id="Coils"/>
    </source>
</evidence>
<keyword evidence="1" id="KW-0175">Coiled coil</keyword>
<dbReference type="EMBL" id="JAHAKR010000516">
    <property type="protein sequence ID" value="MBS5830964.1"/>
    <property type="molecule type" value="Genomic_DNA"/>
</dbReference>
<feature type="non-terminal residue" evidence="2">
    <location>
        <position position="1"/>
    </location>
</feature>
<sequence>MTYDNKKLELEEAEKAYAKDISVENSRRVKKAHKDLKEAQLKLEAAEEIKSKADRRKADR</sequence>
<name>A0A9E1B8G1_9BACT</name>
<evidence type="ECO:0000313" key="3">
    <source>
        <dbReference type="Proteomes" id="UP000824019"/>
    </source>
</evidence>
<dbReference type="AlphaFoldDB" id="A0A9E1B8G1"/>
<proteinExistence type="predicted"/>
<organism evidence="2 3">
    <name type="scientific">Campylobacter concisus</name>
    <dbReference type="NCBI Taxonomy" id="199"/>
    <lineage>
        <taxon>Bacteria</taxon>
        <taxon>Pseudomonadati</taxon>
        <taxon>Campylobacterota</taxon>
        <taxon>Epsilonproteobacteria</taxon>
        <taxon>Campylobacterales</taxon>
        <taxon>Campylobacteraceae</taxon>
        <taxon>Campylobacter</taxon>
    </lineage>
</organism>
<protein>
    <submittedName>
        <fullName evidence="2">Uncharacterized protein</fullName>
    </submittedName>
</protein>
<dbReference type="Proteomes" id="UP000824019">
    <property type="component" value="Unassembled WGS sequence"/>
</dbReference>
<reference evidence="2" key="1">
    <citation type="submission" date="2021-02" db="EMBL/GenBank/DDBJ databases">
        <title>Infant gut strain persistence is associated with maternal origin, phylogeny, and functional potential including surface adhesion and iron acquisition.</title>
        <authorList>
            <person name="Lou Y.C."/>
        </authorList>
    </citation>
    <scope>NUCLEOTIDE SEQUENCE</scope>
    <source>
        <strain evidence="2">L3_101_000G1_dasL3_101_000G1_concoct_7_sub</strain>
    </source>
</reference>
<gene>
    <name evidence="2" type="ORF">KIC69_09095</name>
</gene>
<comment type="caution">
    <text evidence="2">The sequence shown here is derived from an EMBL/GenBank/DDBJ whole genome shotgun (WGS) entry which is preliminary data.</text>
</comment>
<accession>A0A9E1B8G1</accession>